<dbReference type="Gene3D" id="3.90.850.10">
    <property type="entry name" value="Fumarylacetoacetase-like, C-terminal domain"/>
    <property type="match status" value="1"/>
</dbReference>
<comment type="similarity">
    <text evidence="1">Belongs to the FAH family.</text>
</comment>
<feature type="domain" description="Fumarylacetoacetase-like C-terminal" evidence="3">
    <location>
        <begin position="47"/>
        <end position="242"/>
    </location>
</feature>
<comment type="caution">
    <text evidence="4">The sequence shown here is derived from an EMBL/GenBank/DDBJ whole genome shotgun (WGS) entry which is preliminary data.</text>
</comment>
<evidence type="ECO:0000256" key="2">
    <source>
        <dbReference type="ARBA" id="ARBA00022723"/>
    </source>
</evidence>
<reference evidence="4" key="1">
    <citation type="journal article" date="2020" name="bioRxiv">
        <title>A rank-normalized archaeal taxonomy based on genome phylogeny resolves widespread incomplete and uneven classifications.</title>
        <authorList>
            <person name="Rinke C."/>
            <person name="Chuvochina M."/>
            <person name="Mussig A.J."/>
            <person name="Chaumeil P.-A."/>
            <person name="Waite D.W."/>
            <person name="Whitman W.B."/>
            <person name="Parks D.H."/>
            <person name="Hugenholtz P."/>
        </authorList>
    </citation>
    <scope>NUCLEOTIDE SEQUENCE</scope>
    <source>
        <strain evidence="4">UBA12518</strain>
    </source>
</reference>
<dbReference type="PANTHER" id="PTHR42796">
    <property type="entry name" value="FUMARYLACETOACETATE HYDROLASE DOMAIN-CONTAINING PROTEIN 2A-RELATED"/>
    <property type="match status" value="1"/>
</dbReference>
<dbReference type="GO" id="GO:0046872">
    <property type="term" value="F:metal ion binding"/>
    <property type="evidence" value="ECO:0007669"/>
    <property type="project" value="UniProtKB-KW"/>
</dbReference>
<keyword evidence="2" id="KW-0479">Metal-binding</keyword>
<protein>
    <submittedName>
        <fullName evidence="4">Fumarylacetoacetate hydrolase family protein</fullName>
    </submittedName>
</protein>
<dbReference type="GO" id="GO:0016853">
    <property type="term" value="F:isomerase activity"/>
    <property type="evidence" value="ECO:0007669"/>
    <property type="project" value="UniProtKB-ARBA"/>
</dbReference>
<gene>
    <name evidence="4" type="ORF">HA299_02240</name>
</gene>
<dbReference type="SUPFAM" id="SSF56529">
    <property type="entry name" value="FAH"/>
    <property type="match status" value="1"/>
</dbReference>
<evidence type="ECO:0000256" key="1">
    <source>
        <dbReference type="ARBA" id="ARBA00010211"/>
    </source>
</evidence>
<proteinExistence type="inferred from homology"/>
<name>A0A832RW39_9EURY</name>
<evidence type="ECO:0000313" key="5">
    <source>
        <dbReference type="Proteomes" id="UP000600363"/>
    </source>
</evidence>
<dbReference type="RefSeq" id="WP_042685304.1">
    <property type="nucleotide sequence ID" value="NZ_DUIH01000009.1"/>
</dbReference>
<dbReference type="InterPro" id="IPR011234">
    <property type="entry name" value="Fumarylacetoacetase-like_C"/>
</dbReference>
<evidence type="ECO:0000313" key="4">
    <source>
        <dbReference type="EMBL" id="HIH69431.1"/>
    </source>
</evidence>
<dbReference type="InterPro" id="IPR036663">
    <property type="entry name" value="Fumarylacetoacetase_C_sf"/>
</dbReference>
<dbReference type="Proteomes" id="UP000600363">
    <property type="component" value="Unassembled WGS sequence"/>
</dbReference>
<keyword evidence="4" id="KW-0378">Hydrolase</keyword>
<dbReference type="GO" id="GO:0019752">
    <property type="term" value="P:carboxylic acid metabolic process"/>
    <property type="evidence" value="ECO:0007669"/>
    <property type="project" value="UniProtKB-ARBA"/>
</dbReference>
<evidence type="ECO:0000259" key="3">
    <source>
        <dbReference type="Pfam" id="PF01557"/>
    </source>
</evidence>
<dbReference type="GO" id="GO:0016787">
    <property type="term" value="F:hydrolase activity"/>
    <property type="evidence" value="ECO:0007669"/>
    <property type="project" value="UniProtKB-KW"/>
</dbReference>
<organism evidence="4 5">
    <name type="scientific">Methermicoccus shengliensis</name>
    <dbReference type="NCBI Taxonomy" id="660064"/>
    <lineage>
        <taxon>Archaea</taxon>
        <taxon>Methanobacteriati</taxon>
        <taxon>Methanobacteriota</taxon>
        <taxon>Stenosarchaea group</taxon>
        <taxon>Methanomicrobia</taxon>
        <taxon>Methanosarcinales</taxon>
        <taxon>Methermicoccaceae</taxon>
        <taxon>Methermicoccus</taxon>
    </lineage>
</organism>
<dbReference type="InterPro" id="IPR051121">
    <property type="entry name" value="FAH"/>
</dbReference>
<dbReference type="PANTHER" id="PTHR42796:SF4">
    <property type="entry name" value="FUMARYLACETOACETATE HYDROLASE DOMAIN-CONTAINING PROTEIN 2A"/>
    <property type="match status" value="1"/>
</dbReference>
<sequence length="242" mass="26635">MIARVEYAGEVYTGEVVGDELFVGSMEYGESIPLSDSKILPPCTPSKIVGVGLNYYDHAMELDMEPPVEPILFLKPPSAIIAHEEKIVYPKETSELNYEAELGIVIGKRCKNIDKSQCPEVIMGYTCVNDVTARDLQRRDGQWTRAKGFDTFAPIGPFIQPIEGPPELKVRCRVNGTTVQDGSTKNMIFDVFFLVEFISKVMTLESGDVIMTGTPAGVGELQRGDVVEVDIEGVGILRNEVV</sequence>
<accession>A0A832RW39</accession>
<dbReference type="AlphaFoldDB" id="A0A832RW39"/>
<dbReference type="Pfam" id="PF01557">
    <property type="entry name" value="FAA_hydrolase"/>
    <property type="match status" value="1"/>
</dbReference>
<dbReference type="EMBL" id="DUIH01000009">
    <property type="protein sequence ID" value="HIH69431.1"/>
    <property type="molecule type" value="Genomic_DNA"/>
</dbReference>
<dbReference type="FunFam" id="3.90.850.10:FF:000002">
    <property type="entry name" value="2-hydroxyhepta-2,4-diene-1,7-dioate isomerase"/>
    <property type="match status" value="1"/>
</dbReference>